<dbReference type="RefSeq" id="XP_068368634.1">
    <property type="nucleotide sequence ID" value="XM_068490919.1"/>
</dbReference>
<gene>
    <name evidence="5" type="ORF">TRFO_02807</name>
</gene>
<dbReference type="VEuPathDB" id="TrichDB:TRFO_02807"/>
<name>A0A1J4KWG4_9EUKA</name>
<dbReference type="AlphaFoldDB" id="A0A1J4KWG4"/>
<dbReference type="InterPro" id="IPR005225">
    <property type="entry name" value="Small_GTP-bd"/>
</dbReference>
<dbReference type="GO" id="GO:0012505">
    <property type="term" value="C:endomembrane system"/>
    <property type="evidence" value="ECO:0007669"/>
    <property type="project" value="UniProtKB-SubCell"/>
</dbReference>
<dbReference type="InterPro" id="IPR001806">
    <property type="entry name" value="Small_GTPase"/>
</dbReference>
<dbReference type="Proteomes" id="UP000179807">
    <property type="component" value="Unassembled WGS sequence"/>
</dbReference>
<dbReference type="OrthoDB" id="63533at2759"/>
<accession>A0A1J4KWG4</accession>
<dbReference type="PROSITE" id="PS51421">
    <property type="entry name" value="RAS"/>
    <property type="match status" value="1"/>
</dbReference>
<evidence type="ECO:0000313" key="5">
    <source>
        <dbReference type="EMBL" id="OHT15498.1"/>
    </source>
</evidence>
<organism evidence="5 6">
    <name type="scientific">Tritrichomonas foetus</name>
    <dbReference type="NCBI Taxonomy" id="1144522"/>
    <lineage>
        <taxon>Eukaryota</taxon>
        <taxon>Metamonada</taxon>
        <taxon>Parabasalia</taxon>
        <taxon>Tritrichomonadida</taxon>
        <taxon>Tritrichomonadidae</taxon>
        <taxon>Tritrichomonas</taxon>
    </lineage>
</organism>
<dbReference type="GO" id="GO:0005525">
    <property type="term" value="F:GTP binding"/>
    <property type="evidence" value="ECO:0007669"/>
    <property type="project" value="UniProtKB-KW"/>
</dbReference>
<dbReference type="InterPro" id="IPR027417">
    <property type="entry name" value="P-loop_NTPase"/>
</dbReference>
<dbReference type="GO" id="GO:0003924">
    <property type="term" value="F:GTPase activity"/>
    <property type="evidence" value="ECO:0007669"/>
    <property type="project" value="InterPro"/>
</dbReference>
<dbReference type="FunFam" id="3.40.50.300:FF:000586">
    <property type="entry name" value="Rab family GTPase"/>
    <property type="match status" value="1"/>
</dbReference>
<reference evidence="5" key="1">
    <citation type="submission" date="2016-10" db="EMBL/GenBank/DDBJ databases">
        <authorList>
            <person name="Benchimol M."/>
            <person name="Almeida L.G."/>
            <person name="Vasconcelos A.T."/>
            <person name="Perreira-Neves A."/>
            <person name="Rosa I.A."/>
            <person name="Tasca T."/>
            <person name="Bogo M.R."/>
            <person name="de Souza W."/>
        </authorList>
    </citation>
    <scope>NUCLEOTIDE SEQUENCE [LARGE SCALE GENOMIC DNA]</scope>
    <source>
        <strain evidence="5">K</strain>
    </source>
</reference>
<dbReference type="InterPro" id="IPR050227">
    <property type="entry name" value="Rab"/>
</dbReference>
<dbReference type="SMART" id="SM00175">
    <property type="entry name" value="RAB"/>
    <property type="match status" value="1"/>
</dbReference>
<dbReference type="EMBL" id="MLAK01000217">
    <property type="protein sequence ID" value="OHT15498.1"/>
    <property type="molecule type" value="Genomic_DNA"/>
</dbReference>
<evidence type="ECO:0000256" key="1">
    <source>
        <dbReference type="ARBA" id="ARBA00004308"/>
    </source>
</evidence>
<dbReference type="PROSITE" id="PS51419">
    <property type="entry name" value="RAB"/>
    <property type="match status" value="1"/>
</dbReference>
<keyword evidence="6" id="KW-1185">Reference proteome</keyword>
<protein>
    <submittedName>
        <fullName evidence="5">Small GTP-binding protein</fullName>
    </submittedName>
</protein>
<dbReference type="Gene3D" id="3.40.50.300">
    <property type="entry name" value="P-loop containing nucleotide triphosphate hydrolases"/>
    <property type="match status" value="1"/>
</dbReference>
<dbReference type="SMART" id="SM00173">
    <property type="entry name" value="RAS"/>
    <property type="match status" value="1"/>
</dbReference>
<dbReference type="SMART" id="SM00176">
    <property type="entry name" value="RAN"/>
    <property type="match status" value="1"/>
</dbReference>
<keyword evidence="3" id="KW-0342">GTP-binding</keyword>
<dbReference type="PANTHER" id="PTHR47977">
    <property type="entry name" value="RAS-RELATED PROTEIN RAB"/>
    <property type="match status" value="1"/>
</dbReference>
<evidence type="ECO:0000313" key="6">
    <source>
        <dbReference type="Proteomes" id="UP000179807"/>
    </source>
</evidence>
<proteinExistence type="predicted"/>
<keyword evidence="4" id="KW-0472">Membrane</keyword>
<dbReference type="Pfam" id="PF00071">
    <property type="entry name" value="Ras"/>
    <property type="match status" value="1"/>
</dbReference>
<dbReference type="SUPFAM" id="SSF52540">
    <property type="entry name" value="P-loop containing nucleoside triphosphate hydrolases"/>
    <property type="match status" value="1"/>
</dbReference>
<dbReference type="NCBIfam" id="TIGR00231">
    <property type="entry name" value="small_GTP"/>
    <property type="match status" value="1"/>
</dbReference>
<comment type="subcellular location">
    <subcellularLocation>
        <location evidence="1">Endomembrane system</location>
    </subcellularLocation>
</comment>
<sequence>MQEFKFIIVGESGVGKSCILLRMKYDTFQSDHDVTIGVTFMTQMMQIGSTELKLQLWDTAGQEIFRSITQSYYRESHCAIIVYDISNANSFSKLSDWIRNVRDLAPADCTIAIVGNKSDLSDQRQVSTEEGRAFAESHGFPFFETSALTGENVQALFEECALIAFTNFQKFGPRVRERRVSSTDSTIWIEEQRQEKANSCC</sequence>
<dbReference type="SMART" id="SM00174">
    <property type="entry name" value="RHO"/>
    <property type="match status" value="1"/>
</dbReference>
<keyword evidence="2" id="KW-0547">Nucleotide-binding</keyword>
<dbReference type="CDD" id="cd00154">
    <property type="entry name" value="Rab"/>
    <property type="match status" value="1"/>
</dbReference>
<evidence type="ECO:0000256" key="2">
    <source>
        <dbReference type="ARBA" id="ARBA00022741"/>
    </source>
</evidence>
<dbReference type="GeneID" id="94825623"/>
<dbReference type="PRINTS" id="PR00449">
    <property type="entry name" value="RASTRNSFRMNG"/>
</dbReference>
<comment type="caution">
    <text evidence="5">The sequence shown here is derived from an EMBL/GenBank/DDBJ whole genome shotgun (WGS) entry which is preliminary data.</text>
</comment>
<evidence type="ECO:0000256" key="3">
    <source>
        <dbReference type="ARBA" id="ARBA00023134"/>
    </source>
</evidence>
<evidence type="ECO:0000256" key="4">
    <source>
        <dbReference type="ARBA" id="ARBA00023136"/>
    </source>
</evidence>
<dbReference type="PROSITE" id="PS51420">
    <property type="entry name" value="RHO"/>
    <property type="match status" value="1"/>
</dbReference>